<dbReference type="InterPro" id="IPR001647">
    <property type="entry name" value="HTH_TetR"/>
</dbReference>
<organism evidence="6 7">
    <name type="scientific">Kitasatospora cathayae</name>
    <dbReference type="NCBI Taxonomy" id="3004092"/>
    <lineage>
        <taxon>Bacteria</taxon>
        <taxon>Bacillati</taxon>
        <taxon>Actinomycetota</taxon>
        <taxon>Actinomycetes</taxon>
        <taxon>Kitasatosporales</taxon>
        <taxon>Streptomycetaceae</taxon>
        <taxon>Kitasatospora</taxon>
    </lineage>
</organism>
<dbReference type="SUPFAM" id="SSF48498">
    <property type="entry name" value="Tetracyclin repressor-like, C-terminal domain"/>
    <property type="match status" value="1"/>
</dbReference>
<feature type="DNA-binding region" description="H-T-H motif" evidence="4">
    <location>
        <begin position="26"/>
        <end position="45"/>
    </location>
</feature>
<dbReference type="InterPro" id="IPR009057">
    <property type="entry name" value="Homeodomain-like_sf"/>
</dbReference>
<evidence type="ECO:0000259" key="5">
    <source>
        <dbReference type="PROSITE" id="PS50977"/>
    </source>
</evidence>
<evidence type="ECO:0000256" key="3">
    <source>
        <dbReference type="ARBA" id="ARBA00023163"/>
    </source>
</evidence>
<dbReference type="InterPro" id="IPR054156">
    <property type="entry name" value="YxaF_TetR_C"/>
</dbReference>
<evidence type="ECO:0000313" key="7">
    <source>
        <dbReference type="Proteomes" id="UP001212821"/>
    </source>
</evidence>
<keyword evidence="2 4" id="KW-0238">DNA-binding</keyword>
<feature type="domain" description="HTH tetR-type" evidence="5">
    <location>
        <begin position="3"/>
        <end position="63"/>
    </location>
</feature>
<dbReference type="EMBL" id="CP115450">
    <property type="protein sequence ID" value="WBP90788.1"/>
    <property type="molecule type" value="Genomic_DNA"/>
</dbReference>
<reference evidence="7" key="1">
    <citation type="submission" date="2022-12" db="EMBL/GenBank/DDBJ databases">
        <authorList>
            <person name="Mo P."/>
        </authorList>
    </citation>
    <scope>NUCLEOTIDE SEQUENCE [LARGE SCALE GENOMIC DNA]</scope>
    <source>
        <strain evidence="7">HUAS 3-15</strain>
    </source>
</reference>
<dbReference type="PANTHER" id="PTHR47506:SF3">
    <property type="entry name" value="HTH-TYPE TRANSCRIPTIONAL REGULATOR LMRA"/>
    <property type="match status" value="1"/>
</dbReference>
<dbReference type="PANTHER" id="PTHR47506">
    <property type="entry name" value="TRANSCRIPTIONAL REGULATORY PROTEIN"/>
    <property type="match status" value="1"/>
</dbReference>
<dbReference type="PROSITE" id="PS50977">
    <property type="entry name" value="HTH_TETR_2"/>
    <property type="match status" value="1"/>
</dbReference>
<sequence>MAGETRERMIEATVTALQHRGVAGMSFTDILAGSGAARGAIYHHFPGGKAQLVAEAAERNGCEVRARLAALPADSPQGVVAAFLELVRPVLAASAAGGGCAVAALTVGVGSGGDDMTLRQIASTAFTAWGDQLAERLTAAGLGPDAARDLATTLIALLQGAHVLCRAAGDLEPFEPVARTAMTLVAHPG</sequence>
<dbReference type="InterPro" id="IPR036271">
    <property type="entry name" value="Tet_transcr_reg_TetR-rel_C_sf"/>
</dbReference>
<dbReference type="Proteomes" id="UP001212821">
    <property type="component" value="Chromosome"/>
</dbReference>
<protein>
    <submittedName>
        <fullName evidence="6">TetR/AcrR family transcriptional regulator</fullName>
    </submittedName>
</protein>
<keyword evidence="7" id="KW-1185">Reference proteome</keyword>
<keyword evidence="1" id="KW-0805">Transcription regulation</keyword>
<name>A0ABY7QDI9_9ACTN</name>
<dbReference type="RefSeq" id="WP_270149788.1">
    <property type="nucleotide sequence ID" value="NZ_CP115450.1"/>
</dbReference>
<dbReference type="SUPFAM" id="SSF46689">
    <property type="entry name" value="Homeodomain-like"/>
    <property type="match status" value="1"/>
</dbReference>
<keyword evidence="3" id="KW-0804">Transcription</keyword>
<dbReference type="Gene3D" id="1.10.357.10">
    <property type="entry name" value="Tetracycline Repressor, domain 2"/>
    <property type="match status" value="1"/>
</dbReference>
<evidence type="ECO:0000256" key="1">
    <source>
        <dbReference type="ARBA" id="ARBA00023015"/>
    </source>
</evidence>
<evidence type="ECO:0000256" key="2">
    <source>
        <dbReference type="ARBA" id="ARBA00023125"/>
    </source>
</evidence>
<dbReference type="Pfam" id="PF21993">
    <property type="entry name" value="TetR_C_13_2"/>
    <property type="match status" value="1"/>
</dbReference>
<proteinExistence type="predicted"/>
<evidence type="ECO:0000313" key="6">
    <source>
        <dbReference type="EMBL" id="WBP90788.1"/>
    </source>
</evidence>
<evidence type="ECO:0000256" key="4">
    <source>
        <dbReference type="PROSITE-ProRule" id="PRU00335"/>
    </source>
</evidence>
<gene>
    <name evidence="6" type="ORF">O1G21_36275</name>
</gene>
<dbReference type="Pfam" id="PF00440">
    <property type="entry name" value="TetR_N"/>
    <property type="match status" value="1"/>
</dbReference>
<accession>A0ABY7QDI9</accession>